<comment type="caution">
    <text evidence="1">The sequence shown here is derived from an EMBL/GenBank/DDBJ whole genome shotgun (WGS) entry which is preliminary data.</text>
</comment>
<evidence type="ECO:0000313" key="2">
    <source>
        <dbReference type="Proteomes" id="UP000239522"/>
    </source>
</evidence>
<dbReference type="Pfam" id="PF14114">
    <property type="entry name" value="DUF4286"/>
    <property type="match status" value="1"/>
</dbReference>
<dbReference type="RefSeq" id="WP_104810982.1">
    <property type="nucleotide sequence ID" value="NZ_MQUA01000014.1"/>
</dbReference>
<protein>
    <recommendedName>
        <fullName evidence="3">DUF4286 domain-containing protein</fullName>
    </recommendedName>
</protein>
<dbReference type="EMBL" id="MQUA01000014">
    <property type="protein sequence ID" value="PQB03046.1"/>
    <property type="molecule type" value="Genomic_DNA"/>
</dbReference>
<accession>A0A2S7KK92</accession>
<reference evidence="1 2" key="1">
    <citation type="submission" date="2016-11" db="EMBL/GenBank/DDBJ databases">
        <title>Trade-off between light-utilization and light-protection in marine flavobacteria.</title>
        <authorList>
            <person name="Kumagai Y."/>
        </authorList>
    </citation>
    <scope>NUCLEOTIDE SEQUENCE [LARGE SCALE GENOMIC DNA]</scope>
    <source>
        <strain evidence="1 2">ATCC 700397</strain>
    </source>
</reference>
<keyword evidence="2" id="KW-1185">Reference proteome</keyword>
<evidence type="ECO:0000313" key="1">
    <source>
        <dbReference type="EMBL" id="PQB03046.1"/>
    </source>
</evidence>
<name>A0A2S7KK92_9FLAO</name>
<organism evidence="1 2">
    <name type="scientific">Polaribacter filamentus</name>
    <dbReference type="NCBI Taxonomy" id="53483"/>
    <lineage>
        <taxon>Bacteria</taxon>
        <taxon>Pseudomonadati</taxon>
        <taxon>Bacteroidota</taxon>
        <taxon>Flavobacteriia</taxon>
        <taxon>Flavobacteriales</taxon>
        <taxon>Flavobacteriaceae</taxon>
    </lineage>
</organism>
<dbReference type="Proteomes" id="UP000239522">
    <property type="component" value="Unassembled WGS sequence"/>
</dbReference>
<dbReference type="AlphaFoldDB" id="A0A2S7KK92"/>
<evidence type="ECO:0008006" key="3">
    <source>
        <dbReference type="Google" id="ProtNLM"/>
    </source>
</evidence>
<dbReference type="OrthoDB" id="1121837at2"/>
<gene>
    <name evidence="1" type="ORF">BST83_17060</name>
</gene>
<sequence>MYIYNVTININEAVHEEWLTWMENHILDVLNTGKFTSAKLTQVLVDEEMGGKTYSIQYTANTREDLDDYYKEDADRLRKESLKKFGDKMLAFRTELRLIKEFYPTNVSN</sequence>
<proteinExistence type="predicted"/>
<dbReference type="InterPro" id="IPR025563">
    <property type="entry name" value="DUF4286"/>
</dbReference>